<dbReference type="InterPro" id="IPR029063">
    <property type="entry name" value="SAM-dependent_MTases_sf"/>
</dbReference>
<organism evidence="1 2">
    <name type="scientific">Thioclava pacifica DSM 10166</name>
    <dbReference type="NCBI Taxonomy" id="1353537"/>
    <lineage>
        <taxon>Bacteria</taxon>
        <taxon>Pseudomonadati</taxon>
        <taxon>Pseudomonadota</taxon>
        <taxon>Alphaproteobacteria</taxon>
        <taxon>Rhodobacterales</taxon>
        <taxon>Paracoccaceae</taxon>
        <taxon>Thioclava</taxon>
    </lineage>
</organism>
<dbReference type="Proteomes" id="UP000027432">
    <property type="component" value="Unassembled WGS sequence"/>
</dbReference>
<evidence type="ECO:0008006" key="3">
    <source>
        <dbReference type="Google" id="ProtNLM"/>
    </source>
</evidence>
<dbReference type="EMBL" id="AUND01000009">
    <property type="protein sequence ID" value="KEO54698.1"/>
    <property type="molecule type" value="Genomic_DNA"/>
</dbReference>
<comment type="caution">
    <text evidence="1">The sequence shown here is derived from an EMBL/GenBank/DDBJ whole genome shotgun (WGS) entry which is preliminary data.</text>
</comment>
<keyword evidence="2" id="KW-1185">Reference proteome</keyword>
<dbReference type="AlphaFoldDB" id="A0A074JGK3"/>
<dbReference type="RefSeq" id="WP_206198322.1">
    <property type="nucleotide sequence ID" value="NZ_AUND01000009.1"/>
</dbReference>
<dbReference type="eggNOG" id="COG0438">
    <property type="taxonomic scope" value="Bacteria"/>
</dbReference>
<proteinExistence type="predicted"/>
<accession>A0A074JGK3</accession>
<dbReference type="STRING" id="1353537.TP2_17335"/>
<evidence type="ECO:0000313" key="2">
    <source>
        <dbReference type="Proteomes" id="UP000027432"/>
    </source>
</evidence>
<dbReference type="SUPFAM" id="SSF53335">
    <property type="entry name" value="S-adenosyl-L-methionine-dependent methyltransferases"/>
    <property type="match status" value="1"/>
</dbReference>
<reference evidence="1 2" key="1">
    <citation type="submission" date="2013-07" db="EMBL/GenBank/DDBJ databases">
        <title>Thioclava pacifica DSM 10166 Genome Sequencing.</title>
        <authorList>
            <person name="Lai Q."/>
            <person name="Shao Z."/>
        </authorList>
    </citation>
    <scope>NUCLEOTIDE SEQUENCE [LARGE SCALE GENOMIC DNA]</scope>
    <source>
        <strain evidence="1 2">DSM 10166</strain>
    </source>
</reference>
<gene>
    <name evidence="1" type="ORF">TP2_17335</name>
</gene>
<evidence type="ECO:0000313" key="1">
    <source>
        <dbReference type="EMBL" id="KEO54698.1"/>
    </source>
</evidence>
<protein>
    <recommendedName>
        <fullName evidence="3">Methyltransferase domain-containing protein</fullName>
    </recommendedName>
</protein>
<dbReference type="Gene3D" id="3.40.50.150">
    <property type="entry name" value="Vaccinia Virus protein VP39"/>
    <property type="match status" value="1"/>
</dbReference>
<name>A0A074JGK3_9RHOB</name>
<sequence>MFGLIKSLIVGSRLEGPVRALLKRPRGVVFSNSGQYWDERYQAGGNSGSGSYGRLASFKASVLNDFVESRGIASVIEFSSGDGHQLSLASYPSYVGVDVSDTAVEVCRQRFTHDPTKSFMTTQEYDGERRELPLSLDVIYHLVEDEVFEGYMNTLFQAAERFVIVYASDEDRTQPQKHVRHRKFSDWVAQNRRDFRLVERIPNKYPFDPERPDDTSFADFFIFEAQS</sequence>